<proteinExistence type="predicted"/>
<dbReference type="Proteomes" id="UP000799429">
    <property type="component" value="Unassembled WGS sequence"/>
</dbReference>
<dbReference type="AlphaFoldDB" id="A0A9P4VMI5"/>
<sequence>MSSEKASIPYRQIRAQYDAKTITVYQAYSSSIAIPAVEFQKLDASPNFSASRMTWIKPSWSWMMYRSGYSYKDDRQAHILAIKLTHEGFLELLRRATLTTEVQSEQTGKKVQRKERGESVKSVRVQWDPERTHNLGRLEYRSIQIGIAGEVTKKEWIDKWIVEIEDVTERARALKKALDEKSDLTKDELLDLGLIPEEREFEVPEEI</sequence>
<keyword evidence="1" id="KW-0175">Coiled coil</keyword>
<dbReference type="EMBL" id="MU006115">
    <property type="protein sequence ID" value="KAF2834702.1"/>
    <property type="molecule type" value="Genomic_DNA"/>
</dbReference>
<reference evidence="2" key="1">
    <citation type="journal article" date="2020" name="Stud. Mycol.">
        <title>101 Dothideomycetes genomes: a test case for predicting lifestyles and emergence of pathogens.</title>
        <authorList>
            <person name="Haridas S."/>
            <person name="Albert R."/>
            <person name="Binder M."/>
            <person name="Bloem J."/>
            <person name="Labutti K."/>
            <person name="Salamov A."/>
            <person name="Andreopoulos B."/>
            <person name="Baker S."/>
            <person name="Barry K."/>
            <person name="Bills G."/>
            <person name="Bluhm B."/>
            <person name="Cannon C."/>
            <person name="Castanera R."/>
            <person name="Culley D."/>
            <person name="Daum C."/>
            <person name="Ezra D."/>
            <person name="Gonzalez J."/>
            <person name="Henrissat B."/>
            <person name="Kuo A."/>
            <person name="Liang C."/>
            <person name="Lipzen A."/>
            <person name="Lutzoni F."/>
            <person name="Magnuson J."/>
            <person name="Mondo S."/>
            <person name="Nolan M."/>
            <person name="Ohm R."/>
            <person name="Pangilinan J."/>
            <person name="Park H.-J."/>
            <person name="Ramirez L."/>
            <person name="Alfaro M."/>
            <person name="Sun H."/>
            <person name="Tritt A."/>
            <person name="Yoshinaga Y."/>
            <person name="Zwiers L.-H."/>
            <person name="Turgeon B."/>
            <person name="Goodwin S."/>
            <person name="Spatafora J."/>
            <person name="Crous P."/>
            <person name="Grigoriev I."/>
        </authorList>
    </citation>
    <scope>NUCLEOTIDE SEQUENCE</scope>
    <source>
        <strain evidence="2">CBS 101060</strain>
    </source>
</reference>
<accession>A0A9P4VMI5</accession>
<dbReference type="Pfam" id="PF14124">
    <property type="entry name" value="DUF4291"/>
    <property type="match status" value="1"/>
</dbReference>
<comment type="caution">
    <text evidence="2">The sequence shown here is derived from an EMBL/GenBank/DDBJ whole genome shotgun (WGS) entry which is preliminary data.</text>
</comment>
<keyword evidence="3" id="KW-1185">Reference proteome</keyword>
<dbReference type="InterPro" id="IPR025633">
    <property type="entry name" value="DUF4291"/>
</dbReference>
<protein>
    <recommendedName>
        <fullName evidence="4">ATP-dependent RNA helicase DHX8</fullName>
    </recommendedName>
</protein>
<organism evidence="2 3">
    <name type="scientific">Patellaria atrata CBS 101060</name>
    <dbReference type="NCBI Taxonomy" id="1346257"/>
    <lineage>
        <taxon>Eukaryota</taxon>
        <taxon>Fungi</taxon>
        <taxon>Dikarya</taxon>
        <taxon>Ascomycota</taxon>
        <taxon>Pezizomycotina</taxon>
        <taxon>Dothideomycetes</taxon>
        <taxon>Dothideomycetes incertae sedis</taxon>
        <taxon>Patellariales</taxon>
        <taxon>Patellariaceae</taxon>
        <taxon>Patellaria</taxon>
    </lineage>
</organism>
<dbReference type="PANTHER" id="PTHR38567:SF1">
    <property type="entry name" value="DUF4291 DOMAIN-CONTAINING PROTEIN"/>
    <property type="match status" value="1"/>
</dbReference>
<evidence type="ECO:0008006" key="4">
    <source>
        <dbReference type="Google" id="ProtNLM"/>
    </source>
</evidence>
<feature type="coiled-coil region" evidence="1">
    <location>
        <begin position="157"/>
        <end position="184"/>
    </location>
</feature>
<dbReference type="PANTHER" id="PTHR38567">
    <property type="entry name" value="DUF4291 DOMAIN-CONTAINING PROTEIN"/>
    <property type="match status" value="1"/>
</dbReference>
<evidence type="ECO:0000256" key="1">
    <source>
        <dbReference type="SAM" id="Coils"/>
    </source>
</evidence>
<feature type="non-terminal residue" evidence="2">
    <location>
        <position position="207"/>
    </location>
</feature>
<gene>
    <name evidence="2" type="ORF">M501DRAFT_963742</name>
</gene>
<evidence type="ECO:0000313" key="2">
    <source>
        <dbReference type="EMBL" id="KAF2834702.1"/>
    </source>
</evidence>
<dbReference type="OrthoDB" id="413653at2759"/>
<name>A0A9P4VMI5_9PEZI</name>
<evidence type="ECO:0000313" key="3">
    <source>
        <dbReference type="Proteomes" id="UP000799429"/>
    </source>
</evidence>